<evidence type="ECO:0000256" key="1">
    <source>
        <dbReference type="PROSITE-ProRule" id="PRU00042"/>
    </source>
</evidence>
<dbReference type="InterPro" id="IPR013087">
    <property type="entry name" value="Znf_C2H2_type"/>
</dbReference>
<dbReference type="RefSeq" id="XP_011505942.1">
    <property type="nucleotide sequence ID" value="XM_011507640.1"/>
</dbReference>
<proteinExistence type="predicted"/>
<reference evidence="4 5" key="1">
    <citation type="submission" date="2025-04" db="UniProtKB">
        <authorList>
            <consortium name="RefSeq"/>
        </authorList>
    </citation>
    <scope>IDENTIFICATION</scope>
</reference>
<name>A0AAJ6YX01_9HYME</name>
<dbReference type="InterPro" id="IPR036236">
    <property type="entry name" value="Znf_C2H2_sf"/>
</dbReference>
<dbReference type="GO" id="GO:0008270">
    <property type="term" value="F:zinc ion binding"/>
    <property type="evidence" value="ECO:0007669"/>
    <property type="project" value="UniProtKB-KW"/>
</dbReference>
<protein>
    <submittedName>
        <fullName evidence="4 5">Uncharacterized protein LOC105368594</fullName>
    </submittedName>
</protein>
<dbReference type="Gene3D" id="3.30.160.60">
    <property type="entry name" value="Classic Zinc Finger"/>
    <property type="match status" value="1"/>
</dbReference>
<organism evidence="3 5">
    <name type="scientific">Ceratosolen solmsi marchali</name>
    <dbReference type="NCBI Taxonomy" id="326594"/>
    <lineage>
        <taxon>Eukaryota</taxon>
        <taxon>Metazoa</taxon>
        <taxon>Ecdysozoa</taxon>
        <taxon>Arthropoda</taxon>
        <taxon>Hexapoda</taxon>
        <taxon>Insecta</taxon>
        <taxon>Pterygota</taxon>
        <taxon>Neoptera</taxon>
        <taxon>Endopterygota</taxon>
        <taxon>Hymenoptera</taxon>
        <taxon>Apocrita</taxon>
        <taxon>Proctotrupomorpha</taxon>
        <taxon>Chalcidoidea</taxon>
        <taxon>Agaonidae</taxon>
        <taxon>Agaoninae</taxon>
        <taxon>Ceratosolen</taxon>
    </lineage>
</organism>
<feature type="domain" description="C2H2-type" evidence="2">
    <location>
        <begin position="69"/>
        <end position="99"/>
    </location>
</feature>
<keyword evidence="1" id="KW-0479">Metal-binding</keyword>
<sequence length="116" mass="13495">MLTSAWLTESEDIDQSIFTEQFLEIDIDDIYLSTPSIVESECVPPLTDHQLPQMKRRKKTTNPTPPVWYYCPLCGKAFSRPHSQRRHQKLYCKHGKLNKTIETTNPAAVNYKKENI</sequence>
<dbReference type="SUPFAM" id="SSF57667">
    <property type="entry name" value="beta-beta-alpha zinc fingers"/>
    <property type="match status" value="1"/>
</dbReference>
<evidence type="ECO:0000313" key="4">
    <source>
        <dbReference type="RefSeq" id="XP_011505942.1"/>
    </source>
</evidence>
<dbReference type="GeneID" id="105368594"/>
<dbReference type="KEGG" id="csol:105368594"/>
<evidence type="ECO:0000313" key="5">
    <source>
        <dbReference type="RefSeq" id="XP_011505950.1"/>
    </source>
</evidence>
<dbReference type="Proteomes" id="UP000695007">
    <property type="component" value="Unplaced"/>
</dbReference>
<accession>A0AAJ6YX01</accession>
<keyword evidence="1" id="KW-0862">Zinc</keyword>
<keyword evidence="3" id="KW-1185">Reference proteome</keyword>
<dbReference type="PROSITE" id="PS50157">
    <property type="entry name" value="ZINC_FINGER_C2H2_2"/>
    <property type="match status" value="1"/>
</dbReference>
<keyword evidence="1" id="KW-0863">Zinc-finger</keyword>
<evidence type="ECO:0000313" key="3">
    <source>
        <dbReference type="Proteomes" id="UP000695007"/>
    </source>
</evidence>
<evidence type="ECO:0000259" key="2">
    <source>
        <dbReference type="PROSITE" id="PS50157"/>
    </source>
</evidence>
<dbReference type="AlphaFoldDB" id="A0AAJ6YX01"/>
<dbReference type="RefSeq" id="XP_011505950.1">
    <property type="nucleotide sequence ID" value="XM_011507648.1"/>
</dbReference>
<gene>
    <name evidence="4 5" type="primary">LOC105368594</name>
</gene>